<organism evidence="2 3">
    <name type="scientific">Arthrobacter mangrovi</name>
    <dbReference type="NCBI Taxonomy" id="2966350"/>
    <lineage>
        <taxon>Bacteria</taxon>
        <taxon>Bacillati</taxon>
        <taxon>Actinomycetota</taxon>
        <taxon>Actinomycetes</taxon>
        <taxon>Micrococcales</taxon>
        <taxon>Micrococcaceae</taxon>
        <taxon>Arthrobacter</taxon>
    </lineage>
</organism>
<accession>A0ABQ5MZD7</accession>
<sequence length="63" mass="7117">MCYASNKDFGWRFRKEAAGKPEKRDTDDEIRVESWTAADDTTVQAFLDKATAGEEETASDRTP</sequence>
<dbReference type="EMBL" id="BRVS01000030">
    <property type="protein sequence ID" value="GLB69308.1"/>
    <property type="molecule type" value="Genomic_DNA"/>
</dbReference>
<feature type="region of interest" description="Disordered" evidence="1">
    <location>
        <begin position="17"/>
        <end position="36"/>
    </location>
</feature>
<protein>
    <submittedName>
        <fullName evidence="2">Uncharacterized protein</fullName>
    </submittedName>
</protein>
<name>A0ABQ5MZD7_9MICC</name>
<gene>
    <name evidence="2" type="ORF">AHIS1636_37510</name>
</gene>
<dbReference type="Proteomes" id="UP001209654">
    <property type="component" value="Unassembled WGS sequence"/>
</dbReference>
<keyword evidence="3" id="KW-1185">Reference proteome</keyword>
<evidence type="ECO:0000313" key="3">
    <source>
        <dbReference type="Proteomes" id="UP001209654"/>
    </source>
</evidence>
<dbReference type="RefSeq" id="WP_264797401.1">
    <property type="nucleotide sequence ID" value="NZ_BRVS01000030.1"/>
</dbReference>
<evidence type="ECO:0000313" key="2">
    <source>
        <dbReference type="EMBL" id="GLB69308.1"/>
    </source>
</evidence>
<feature type="compositionally biased region" description="Basic and acidic residues" evidence="1">
    <location>
        <begin position="17"/>
        <end position="32"/>
    </location>
</feature>
<evidence type="ECO:0000256" key="1">
    <source>
        <dbReference type="SAM" id="MobiDB-lite"/>
    </source>
</evidence>
<proteinExistence type="predicted"/>
<comment type="caution">
    <text evidence="2">The sequence shown here is derived from an EMBL/GenBank/DDBJ whole genome shotgun (WGS) entry which is preliminary data.</text>
</comment>
<reference evidence="2 3" key="1">
    <citation type="journal article" date="2023" name="Int. J. Syst. Evol. Microbiol.">
        <title>Arthrobacter mangrovi sp. nov., an actinobacterium isolated from the rhizosphere of a mangrove.</title>
        <authorList>
            <person name="Hamada M."/>
            <person name="Saitou S."/>
            <person name="Enomoto N."/>
            <person name="Nanri K."/>
            <person name="Hidaka K."/>
            <person name="Miura T."/>
            <person name="Tamura T."/>
        </authorList>
    </citation>
    <scope>NUCLEOTIDE SEQUENCE [LARGE SCALE GENOMIC DNA]</scope>
    <source>
        <strain evidence="2 3">NBRC 112813</strain>
    </source>
</reference>